<dbReference type="AlphaFoldDB" id="A0A6I4VM11"/>
<evidence type="ECO:0000259" key="2">
    <source>
        <dbReference type="Pfam" id="PF08327"/>
    </source>
</evidence>
<sequence length="140" mass="15763">MEEILPAIKQTAIFDSPIEKVWQAVSTSEGISSWFMPNDFQPVVGQKFHLQSPLGPSPCEVLLCDPPKKLSFSWDDDGWIVSFELKDASGKTEFTLIHGEWKGPDDIVPKSNQKHSVIRKTMGEGWEVLVHTNLRKVVES</sequence>
<evidence type="ECO:0000256" key="1">
    <source>
        <dbReference type="ARBA" id="ARBA00006817"/>
    </source>
</evidence>
<dbReference type="EMBL" id="WUUL01000001">
    <property type="protein sequence ID" value="MXQ52457.1"/>
    <property type="molecule type" value="Genomic_DNA"/>
</dbReference>
<dbReference type="RefSeq" id="WP_160799479.1">
    <property type="nucleotide sequence ID" value="NZ_WUUL01000001.1"/>
</dbReference>
<accession>A0A6I4VM11</accession>
<keyword evidence="4" id="KW-1185">Reference proteome</keyword>
<proteinExistence type="inferred from homology"/>
<dbReference type="Gene3D" id="3.30.530.20">
    <property type="match status" value="1"/>
</dbReference>
<comment type="caution">
    <text evidence="3">The sequence shown here is derived from an EMBL/GenBank/DDBJ whole genome shotgun (WGS) entry which is preliminary data.</text>
</comment>
<dbReference type="Proteomes" id="UP000430692">
    <property type="component" value="Unassembled WGS sequence"/>
</dbReference>
<comment type="similarity">
    <text evidence="1">Belongs to the AHA1 family.</text>
</comment>
<dbReference type="SUPFAM" id="SSF55961">
    <property type="entry name" value="Bet v1-like"/>
    <property type="match status" value="1"/>
</dbReference>
<evidence type="ECO:0000313" key="4">
    <source>
        <dbReference type="Proteomes" id="UP000430692"/>
    </source>
</evidence>
<dbReference type="InterPro" id="IPR023393">
    <property type="entry name" value="START-like_dom_sf"/>
</dbReference>
<dbReference type="CDD" id="cd07814">
    <property type="entry name" value="SRPBCC_CalC_Aha1-like"/>
    <property type="match status" value="1"/>
</dbReference>
<feature type="domain" description="Activator of Hsp90 ATPase homologue 1/2-like C-terminal" evidence="2">
    <location>
        <begin position="16"/>
        <end position="139"/>
    </location>
</feature>
<reference evidence="3 4" key="1">
    <citation type="submission" date="2019-12" db="EMBL/GenBank/DDBJ databases">
        <title>Whole-genome analyses of novel actinobacteria.</title>
        <authorList>
            <person name="Sahin N."/>
            <person name="Saygin H."/>
        </authorList>
    </citation>
    <scope>NUCLEOTIDE SEQUENCE [LARGE SCALE GENOMIC DNA]</scope>
    <source>
        <strain evidence="3 4">KC615</strain>
    </source>
</reference>
<evidence type="ECO:0000313" key="3">
    <source>
        <dbReference type="EMBL" id="MXQ52457.1"/>
    </source>
</evidence>
<organism evidence="3 4">
    <name type="scientific">Shimazuella alba</name>
    <dbReference type="NCBI Taxonomy" id="2690964"/>
    <lineage>
        <taxon>Bacteria</taxon>
        <taxon>Bacillati</taxon>
        <taxon>Bacillota</taxon>
        <taxon>Bacilli</taxon>
        <taxon>Bacillales</taxon>
        <taxon>Thermoactinomycetaceae</taxon>
        <taxon>Shimazuella</taxon>
    </lineage>
</organism>
<dbReference type="Pfam" id="PF08327">
    <property type="entry name" value="AHSA1"/>
    <property type="match status" value="1"/>
</dbReference>
<dbReference type="InterPro" id="IPR013538">
    <property type="entry name" value="ASHA1/2-like_C"/>
</dbReference>
<protein>
    <submittedName>
        <fullName evidence="3">SRPBCC domain-containing protein</fullName>
    </submittedName>
</protein>
<name>A0A6I4VM11_9BACL</name>
<gene>
    <name evidence="3" type="ORF">GSM42_01550</name>
</gene>